<dbReference type="FunFam" id="1.20.1440.40:FF:000001">
    <property type="entry name" value="DUF446 domain protein"/>
    <property type="match status" value="1"/>
</dbReference>
<dbReference type="PANTHER" id="PTHR39586:SF1">
    <property type="entry name" value="CYTOPLASMIC PROTEIN"/>
    <property type="match status" value="1"/>
</dbReference>
<reference evidence="3 4" key="1">
    <citation type="journal article" date="2011" name="BMC Genomics">
        <title>Genome sequencing reveals diversification of virulence factor content and possible host adaptation in distinct subpopulations of Salmonella enterica.</title>
        <authorList>
            <person name="den Bakker H.C."/>
            <person name="Moreno Switt A.I."/>
            <person name="Govoni G."/>
            <person name="Cummings C.A."/>
            <person name="Ranieri M.L."/>
            <person name="Degoricija L."/>
            <person name="Hoelzer K."/>
            <person name="Rodriguez-Rivera L.D."/>
            <person name="Brown S."/>
            <person name="Bolchacova E."/>
            <person name="Furtado M.R."/>
            <person name="Wiedmann M."/>
        </authorList>
    </citation>
    <scope>NUCLEOTIDE SEQUENCE [LARGE SCALE GENOMIC DNA]</scope>
    <source>
        <strain evidence="3 4">A4-653</strain>
    </source>
</reference>
<dbReference type="GO" id="GO:0044010">
    <property type="term" value="P:single-species biofilm formation"/>
    <property type="evidence" value="ECO:0007669"/>
    <property type="project" value="TreeGrafter"/>
</dbReference>
<dbReference type="PATRIC" id="fig|913081.3.peg.3608"/>
<dbReference type="InterPro" id="IPR036814">
    <property type="entry name" value="YqcC-like_sf"/>
</dbReference>
<sequence>MATVYTVLPFFCYSSRQIFIIEVFNMTTHDRVRQQLHALETLLREHRHWRLDAPQAHLFTSTQPFFMDTMEPLEWLQWVLIPRMHTLLDNAQPLPEAFAVAPYYEMALAADHPQREAILAVLQDLDALFVRDKS</sequence>
<comment type="caution">
    <text evidence="3">The sequence shown here is derived from an EMBL/GenBank/DDBJ whole genome shotgun (WGS) entry which is preliminary data.</text>
</comment>
<proteinExistence type="predicted"/>
<accession>G5QNW6</accession>
<dbReference type="Gene3D" id="1.20.1440.40">
    <property type="entry name" value="YqcC-like"/>
    <property type="match status" value="1"/>
</dbReference>
<evidence type="ECO:0000313" key="3">
    <source>
        <dbReference type="EMBL" id="EHC82793.1"/>
    </source>
</evidence>
<feature type="domain" description="YqcC-like" evidence="2">
    <location>
        <begin position="32"/>
        <end position="128"/>
    </location>
</feature>
<evidence type="ECO:0000259" key="2">
    <source>
        <dbReference type="Pfam" id="PF04287"/>
    </source>
</evidence>
<dbReference type="EMBL" id="AFCT01001709">
    <property type="protein sequence ID" value="EHC82793.1"/>
    <property type="molecule type" value="Genomic_DNA"/>
</dbReference>
<dbReference type="InterPro" id="IPR007384">
    <property type="entry name" value="UCP006257"/>
</dbReference>
<gene>
    <name evidence="3" type="ORF">LTSERUB_4669</name>
</gene>
<dbReference type="InterPro" id="IPR023376">
    <property type="entry name" value="YqcC-like_dom"/>
</dbReference>
<dbReference type="Proteomes" id="UP000004903">
    <property type="component" value="Unassembled WGS sequence"/>
</dbReference>
<name>G5QNW6_SALRU</name>
<dbReference type="SUPFAM" id="SSF158452">
    <property type="entry name" value="YqcC-like"/>
    <property type="match status" value="1"/>
</dbReference>
<dbReference type="PANTHER" id="PTHR39586">
    <property type="entry name" value="CYTOPLASMIC PROTEIN-RELATED"/>
    <property type="match status" value="1"/>
</dbReference>
<dbReference type="AlphaFoldDB" id="G5QNW6"/>
<organism evidence="3 4">
    <name type="scientific">Salmonella enterica subsp. enterica serovar Rubislaw str. A4-653</name>
    <dbReference type="NCBI Taxonomy" id="913081"/>
    <lineage>
        <taxon>Bacteria</taxon>
        <taxon>Pseudomonadati</taxon>
        <taxon>Pseudomonadota</taxon>
        <taxon>Gammaproteobacteria</taxon>
        <taxon>Enterobacterales</taxon>
        <taxon>Enterobacteriaceae</taxon>
        <taxon>Salmonella</taxon>
    </lineage>
</organism>
<comment type="similarity">
    <text evidence="1">To the N-terminal of E.carotovora exoenzyme regulation regulon ORF1. The C-terminal part is colinear with YqcB.</text>
</comment>
<evidence type="ECO:0000313" key="4">
    <source>
        <dbReference type="Proteomes" id="UP000004903"/>
    </source>
</evidence>
<protein>
    <recommendedName>
        <fullName evidence="2">YqcC-like domain-containing protein</fullName>
    </recommendedName>
</protein>
<dbReference type="Pfam" id="PF04287">
    <property type="entry name" value="DUF446"/>
    <property type="match status" value="1"/>
</dbReference>
<evidence type="ECO:0000256" key="1">
    <source>
        <dbReference type="ARBA" id="ARBA00060999"/>
    </source>
</evidence>